<dbReference type="GO" id="GO:0070939">
    <property type="term" value="C:Dsl1/NZR complex"/>
    <property type="evidence" value="ECO:0007669"/>
    <property type="project" value="TreeGrafter"/>
</dbReference>
<dbReference type="GO" id="GO:0006890">
    <property type="term" value="P:retrograde vesicle-mediated transport, Golgi to endoplasmic reticulum"/>
    <property type="evidence" value="ECO:0007669"/>
    <property type="project" value="TreeGrafter"/>
</dbReference>
<dbReference type="EMBL" id="JAKMXF010000044">
    <property type="protein sequence ID" value="KAI6659934.1"/>
    <property type="molecule type" value="Genomic_DNA"/>
</dbReference>
<evidence type="ECO:0000313" key="2">
    <source>
        <dbReference type="EMBL" id="KAI6659934.1"/>
    </source>
</evidence>
<dbReference type="GO" id="GO:0000149">
    <property type="term" value="F:SNARE binding"/>
    <property type="evidence" value="ECO:0007669"/>
    <property type="project" value="TreeGrafter"/>
</dbReference>
<keyword evidence="1" id="KW-0812">Transmembrane</keyword>
<dbReference type="PANTHER" id="PTHR15922">
    <property type="entry name" value="NEUROBLASTOMA-AMPLIFIED SEQUENCE"/>
    <property type="match status" value="1"/>
</dbReference>
<dbReference type="Gene3D" id="2.130.10.10">
    <property type="entry name" value="YVTN repeat-like/Quinoprotein amine dehydrogenase"/>
    <property type="match status" value="1"/>
</dbReference>
<feature type="transmembrane region" description="Helical" evidence="1">
    <location>
        <begin position="37"/>
        <end position="58"/>
    </location>
</feature>
<keyword evidence="3" id="KW-1185">Reference proteome</keyword>
<dbReference type="InterPro" id="IPR015943">
    <property type="entry name" value="WD40/YVTN_repeat-like_dom_sf"/>
</dbReference>
<protein>
    <submittedName>
        <fullName evidence="2">Neuroblastoma-amplified sequence</fullName>
    </submittedName>
</protein>
<name>A0AAV7KH86_9METZ</name>
<sequence>MSTNDKILYDAIQYDQWRDTYLFHTKSSRWTHPSNTFIRYIHIISYYILIPIILIFSIPNQMYYRSKLKHTTPPPSVSLSASPCHKHLAVLSPSTLFILIRNSKLSPSNHSVFSRQSGYMYTLSDDVIITRSSPLQVTWSIDSKYLMVLLATSINSLVMVFDTKGNKIGDLDLSVHGIMDPSHLLLMGYGPHQLIHRCIIVCRTGSLYWFDVRNSGEIGGVCYQVGLRHVHPQGVSSMCYQSDTELLYVGGSGVVRTESNTDVLKSTISVWRVVDQDNGFEQVHHNLEVRSTSVSRRSNDVINMSLSSNKPQRLLTSHQNGTLAVWYTPSLTPYRRIQPDRTRPVTETLVSCCWWSEHHIAASYSTGRLAIYELEHERNIVKQDRGIDTPLIMDTFYGNKSILAVCYKETGGYSNKNTMTIKERIFQFLFSLTRILSLQQFEVSEFACDYRIMLLKQVSALDLYKHKISQQLYSEALLLANEFTLDINLLYQNQWESSSYSLDSVNLYLSRITDTNYVLDQILLVQSPDIESTRKSIELGLSRIQGSVREDSDSIQNGYEYQNTVILRMMTMLDCYSSILHTKSYIKFETVMFRKMCLTPLLQLLSLLAIDRDYIAIQVLYERFYSQLSPHFLAILIFIPEIEHPSNYKTLIPILRAQSEATGYSDTFHDDIGDSEFYASHSGLVRFRNSLPTDTEVVTDWFVYRARQIDNISGQYQNATWLVEYGIAKNVPNLLQVQHDLWFLKTLVEDLSSNSSSLIGLSEVEELSSLQRIRVILEGVVVTNFFDRFMKYIKPILDFTEKCKEGDKLGLMRGFMLETAQDNLPLCQVLFQTCFVDKFCILDTVSMTTLAIDCIYSCQSPAQLANAFSIFECIPRSNGEISTQLKQLEMILKSASILQNYSIFLCPNEILDHQKEEEQEVRLLILRLAHKLANQRVFPPQKLWEQLLIDILSLKETVFPQLERNTCYALFSQALMTSQCQEGIRLAASLIRLDPSGVNRLSNETYSNDIWNCYLTYEESVNVVLHASQHYFNASSHFMDEHMQLARSCLQLMQPPIEILQEELNLIAILSLFDDLKFEILPAQLRACVNNVMLLRDVINARHENYRSKKKLEKLLTLLRIQTTLGGDGNIDCFEIQIFLAEKAYSFEDWRSCEDYCYVLIRSNYANAWAICHKLGAVDSFSNLSSRKNLLGYAMEHCPIDRLENVLSSSTRLTNQLLEVATSTSTGVQVINKVSRIMGKAFRTTGLNKLSYLTGFTQNNNEIDNSNSSMQLSIKKHSFYNSHTKFSLFTHLIASQTELFRFYTLVQENATIQELFEDSSYLTSLNSYLTSCMRANIYSDSTLTIGYMLTICNNDNTCNILQELPQQRLTLELYIYYLALLISSQEMEQNEIRDLLLIPPGIMVHNFEHAQHSNNSLMLEFKNSIYQLQALWEADFLSQGKLSEFDYDFYLADINYQNVVIRKLAHSSDTLDFALAIAGHHNIDRETLFVEFLTVILTHSDLRLQHMQDLFIEKGIVDCLSDHPNIFAESLHKDIYPRIIGTHYDQLLACIELLGRCESVIGRPIYFIANCLMSCVELISLLTVLFQTVPLLDFKEYSNSSNPIDILKEHLTFKNIPILSKVGPLSVTLPPGGSITENDLYFALCSQFVDSYNPSLDDIEVDNLSLITAMNHLPINHILKLFEEVLFSNTGLSLNPTQLQLKFQYICTAINQISDNTIKREVLPKVSLYSKHMHVYLSPAIQSFQLTELRNEFFISRSDPETVSGILSNYLRSGTPVPFIEQILTAATSITPQVFDLANTFHDTIISLSTELQEKCSTETQSSNSITSYPAYKIIKTLFESLPSDTITLDMLSKLLLHIINSPDYSPDIKSFVSQLFQYSSSADVIGTDWCIIKLKIKSQIDLWWDYDVTNTELELRTNQIELITHLLQLSTTDNHYSTLCTILKCLPDTEHSLVESWCSLMRAWSQSLCNFKSFICQRAILEFSEAQDTLIYNTLILTNKLNSLLYLLVTPHKHMILAAIETHLPLLTEENNFIYKNELYELILLNGFTHVVMHSNLWDEFLTHFQQISTFPDTGLGCLVNKKLQLASDNQKGIDLICLQLHQAGYKLEATAIRFKSSIPSRFLSFNSAVLWNNQK</sequence>
<gene>
    <name evidence="2" type="ORF">LOD99_14274</name>
</gene>
<evidence type="ECO:0000256" key="1">
    <source>
        <dbReference type="SAM" id="Phobius"/>
    </source>
</evidence>
<dbReference type="InterPro" id="IPR036322">
    <property type="entry name" value="WD40_repeat_dom_sf"/>
</dbReference>
<dbReference type="SUPFAM" id="SSF50978">
    <property type="entry name" value="WD40 repeat-like"/>
    <property type="match status" value="1"/>
</dbReference>
<evidence type="ECO:0000313" key="3">
    <source>
        <dbReference type="Proteomes" id="UP001165289"/>
    </source>
</evidence>
<dbReference type="Proteomes" id="UP001165289">
    <property type="component" value="Unassembled WGS sequence"/>
</dbReference>
<dbReference type="PANTHER" id="PTHR15922:SF2">
    <property type="entry name" value="NBAS SUBUNIT OF NRZ TETHERING COMPLEX"/>
    <property type="match status" value="1"/>
</dbReference>
<keyword evidence="1" id="KW-1133">Transmembrane helix</keyword>
<keyword evidence="1" id="KW-0472">Membrane</keyword>
<proteinExistence type="predicted"/>
<organism evidence="2 3">
    <name type="scientific">Oopsacas minuta</name>
    <dbReference type="NCBI Taxonomy" id="111878"/>
    <lineage>
        <taxon>Eukaryota</taxon>
        <taxon>Metazoa</taxon>
        <taxon>Porifera</taxon>
        <taxon>Hexactinellida</taxon>
        <taxon>Hexasterophora</taxon>
        <taxon>Lyssacinosida</taxon>
        <taxon>Leucopsacidae</taxon>
        <taxon>Oopsacas</taxon>
    </lineage>
</organism>
<reference evidence="2 3" key="1">
    <citation type="journal article" date="2023" name="BMC Biol.">
        <title>The compact genome of the sponge Oopsacas minuta (Hexactinellida) is lacking key metazoan core genes.</title>
        <authorList>
            <person name="Santini S."/>
            <person name="Schenkelaars Q."/>
            <person name="Jourda C."/>
            <person name="Duchesne M."/>
            <person name="Belahbib H."/>
            <person name="Rocher C."/>
            <person name="Selva M."/>
            <person name="Riesgo A."/>
            <person name="Vervoort M."/>
            <person name="Leys S.P."/>
            <person name="Kodjabachian L."/>
            <person name="Le Bivic A."/>
            <person name="Borchiellini C."/>
            <person name="Claverie J.M."/>
            <person name="Renard E."/>
        </authorList>
    </citation>
    <scope>NUCLEOTIDE SEQUENCE [LARGE SCALE GENOMIC DNA]</scope>
    <source>
        <strain evidence="2">SPO-2</strain>
    </source>
</reference>
<accession>A0AAV7KH86</accession>
<comment type="caution">
    <text evidence="2">The sequence shown here is derived from an EMBL/GenBank/DDBJ whole genome shotgun (WGS) entry which is preliminary data.</text>
</comment>